<evidence type="ECO:0000313" key="1">
    <source>
        <dbReference type="EMBL" id="GBM27232.1"/>
    </source>
</evidence>
<keyword evidence="2" id="KW-1185">Reference proteome</keyword>
<proteinExistence type="predicted"/>
<accession>A0A4Y2EDP1</accession>
<dbReference type="AlphaFoldDB" id="A0A4Y2EDP1"/>
<sequence>MVGGSLEKIEECIVVHFFPFSSCVECVGFIFKSDSDVNQYLIFKLNDDVRPHVSALDLSVFGDDSHFWGDGFNNSSDERIVSESHYIQSAFAMTKYMWQGLTVGVPITASLVLYSFPRFVTIKWNLSEAGLEHESPICESRVCAVRVEV</sequence>
<reference evidence="1 2" key="1">
    <citation type="journal article" date="2019" name="Sci. Rep.">
        <title>Orb-weaving spider Araneus ventricosus genome elucidates the spidroin gene catalogue.</title>
        <authorList>
            <person name="Kono N."/>
            <person name="Nakamura H."/>
            <person name="Ohtoshi R."/>
            <person name="Moran D.A.P."/>
            <person name="Shinohara A."/>
            <person name="Yoshida Y."/>
            <person name="Fujiwara M."/>
            <person name="Mori M."/>
            <person name="Tomita M."/>
            <person name="Arakawa K."/>
        </authorList>
    </citation>
    <scope>NUCLEOTIDE SEQUENCE [LARGE SCALE GENOMIC DNA]</scope>
</reference>
<organism evidence="1 2">
    <name type="scientific">Araneus ventricosus</name>
    <name type="common">Orbweaver spider</name>
    <name type="synonym">Epeira ventricosa</name>
    <dbReference type="NCBI Taxonomy" id="182803"/>
    <lineage>
        <taxon>Eukaryota</taxon>
        <taxon>Metazoa</taxon>
        <taxon>Ecdysozoa</taxon>
        <taxon>Arthropoda</taxon>
        <taxon>Chelicerata</taxon>
        <taxon>Arachnida</taxon>
        <taxon>Araneae</taxon>
        <taxon>Araneomorphae</taxon>
        <taxon>Entelegynae</taxon>
        <taxon>Araneoidea</taxon>
        <taxon>Araneidae</taxon>
        <taxon>Araneus</taxon>
    </lineage>
</organism>
<name>A0A4Y2EDP1_ARAVE</name>
<dbReference type="EMBL" id="BGPR01092441">
    <property type="protein sequence ID" value="GBM27232.1"/>
    <property type="molecule type" value="Genomic_DNA"/>
</dbReference>
<comment type="caution">
    <text evidence="1">The sequence shown here is derived from an EMBL/GenBank/DDBJ whole genome shotgun (WGS) entry which is preliminary data.</text>
</comment>
<protein>
    <submittedName>
        <fullName evidence="1">Uncharacterized protein</fullName>
    </submittedName>
</protein>
<gene>
    <name evidence="1" type="ORF">AVEN_217784_1</name>
</gene>
<evidence type="ECO:0000313" key="2">
    <source>
        <dbReference type="Proteomes" id="UP000499080"/>
    </source>
</evidence>
<dbReference type="Proteomes" id="UP000499080">
    <property type="component" value="Unassembled WGS sequence"/>
</dbReference>